<accession>A0A806X8N7</accession>
<dbReference type="InterPro" id="IPR051224">
    <property type="entry name" value="NiCoT_RcnA"/>
</dbReference>
<evidence type="ECO:0000256" key="7">
    <source>
        <dbReference type="ARBA" id="ARBA00022596"/>
    </source>
</evidence>
<evidence type="ECO:0000256" key="13">
    <source>
        <dbReference type="ARBA" id="ARBA00023285"/>
    </source>
</evidence>
<comment type="subcellular location">
    <subcellularLocation>
        <location evidence="2 14">Cell membrane</location>
        <topology evidence="2 14">Multi-pass membrane protein</topology>
    </subcellularLocation>
</comment>
<keyword evidence="5 14" id="KW-0813">Transport</keyword>
<dbReference type="OMA" id="CSGAIMI"/>
<feature type="transmembrane region" description="Helical" evidence="14">
    <location>
        <begin position="235"/>
        <end position="260"/>
    </location>
</feature>
<evidence type="ECO:0000256" key="9">
    <source>
        <dbReference type="ARBA" id="ARBA00022989"/>
    </source>
</evidence>
<dbReference type="GO" id="GO:0006824">
    <property type="term" value="P:cobalt ion transport"/>
    <property type="evidence" value="ECO:0007669"/>
    <property type="project" value="UniProtKB-KW"/>
</dbReference>
<dbReference type="KEGG" id="kle:AO703_01670"/>
<feature type="transmembrane region" description="Helical" evidence="14">
    <location>
        <begin position="12"/>
        <end position="30"/>
    </location>
</feature>
<evidence type="ECO:0000256" key="11">
    <source>
        <dbReference type="ARBA" id="ARBA00023112"/>
    </source>
</evidence>
<dbReference type="Proteomes" id="UP000069162">
    <property type="component" value="Chromosome"/>
</dbReference>
<keyword evidence="6" id="KW-1003">Cell membrane</keyword>
<reference evidence="16" key="1">
    <citation type="submission" date="2015-10" db="EMBL/GenBank/DDBJ databases">
        <title>Complete Genome Sequencing of Klebsiella sp. strain G5.</title>
        <authorList>
            <person name="Chan K.-G."/>
            <person name="Chen J.-W."/>
        </authorList>
    </citation>
    <scope>NUCLEOTIDE SEQUENCE [LARGE SCALE GENOMIC DNA]</scope>
    <source>
        <strain evidence="16">G5</strain>
    </source>
</reference>
<dbReference type="InterPro" id="IPR011541">
    <property type="entry name" value="Ni/Co_transpt_high_affinity"/>
</dbReference>
<dbReference type="RefSeq" id="WP_013368009.1">
    <property type="nucleotide sequence ID" value="NZ_CP012871.1"/>
</dbReference>
<dbReference type="AlphaFoldDB" id="A0A806X8N7"/>
<keyword evidence="11" id="KW-0921">Nickel transport</keyword>
<dbReference type="GO" id="GO:0005886">
    <property type="term" value="C:plasma membrane"/>
    <property type="evidence" value="ECO:0007669"/>
    <property type="project" value="UniProtKB-SubCell"/>
</dbReference>
<evidence type="ECO:0000256" key="12">
    <source>
        <dbReference type="ARBA" id="ARBA00023136"/>
    </source>
</evidence>
<feature type="transmembrane region" description="Helical" evidence="14">
    <location>
        <begin position="280"/>
        <end position="305"/>
    </location>
</feature>
<comment type="similarity">
    <text evidence="3">Belongs to the NiCoT transporter (TC 2.A.52) family. RcnA subfamily.</text>
</comment>
<evidence type="ECO:0000256" key="3">
    <source>
        <dbReference type="ARBA" id="ARBA00010428"/>
    </source>
</evidence>
<keyword evidence="9 14" id="KW-1133">Transmembrane helix</keyword>
<keyword evidence="13" id="KW-0170">Cobalt</keyword>
<protein>
    <recommendedName>
        <fullName evidence="14">Nickel/cobalt efflux system</fullName>
    </recommendedName>
</protein>
<evidence type="ECO:0000256" key="1">
    <source>
        <dbReference type="ARBA" id="ARBA00002510"/>
    </source>
</evidence>
<feature type="transmembrane region" description="Helical" evidence="14">
    <location>
        <begin position="63"/>
        <end position="82"/>
    </location>
</feature>
<keyword evidence="7" id="KW-0533">Nickel</keyword>
<dbReference type="OrthoDB" id="9812956at2"/>
<name>A0A806X8N7_9ENTR</name>
<dbReference type="Pfam" id="PF03824">
    <property type="entry name" value="NicO"/>
    <property type="match status" value="1"/>
</dbReference>
<evidence type="ECO:0000256" key="10">
    <source>
        <dbReference type="ARBA" id="ARBA00023065"/>
    </source>
</evidence>
<sequence length="318" mass="34057">MTTSALIRDWRLSAGLALSATLLVVAFQLHSHWPAFLQWSLSTQITLHRYLVMYLLQLNNHQYMGGVWLLVGAFTYGVLHAVGPGHGKFIVTTWLSTGQESQLASRVVPFLGSLMQGVSAILFVFILAVGFNLASGDLSESRWYVEKISAVLIGGFGVWVIYQAARGLLASKIRIRRAVPLHQHTPECGCGHHGVGVDVAHADWKTRAGVVLAIGARPCSGAIMILLFANALGIVSWGIAAVMTMALGTALSILGLSLAVRYARARTVALFGEGTQNVRWLIPAIKITGGVLIVLFAMVLFLTVIPVSANGDFIAAGC</sequence>
<proteinExistence type="inferred from homology"/>
<gene>
    <name evidence="15" type="ORF">AO703_01670</name>
</gene>
<keyword evidence="8 14" id="KW-0812">Transmembrane</keyword>
<keyword evidence="10" id="KW-0406">Ion transport</keyword>
<comment type="function">
    <text evidence="1">Efflux system for nickel and cobalt.</text>
</comment>
<feature type="transmembrane region" description="Helical" evidence="14">
    <location>
        <begin position="103"/>
        <end position="128"/>
    </location>
</feature>
<evidence type="ECO:0000256" key="4">
    <source>
        <dbReference type="ARBA" id="ARBA00022426"/>
    </source>
</evidence>
<feature type="transmembrane region" description="Helical" evidence="14">
    <location>
        <begin position="148"/>
        <end position="169"/>
    </location>
</feature>
<evidence type="ECO:0000256" key="5">
    <source>
        <dbReference type="ARBA" id="ARBA00022448"/>
    </source>
</evidence>
<evidence type="ECO:0000256" key="6">
    <source>
        <dbReference type="ARBA" id="ARBA00022475"/>
    </source>
</evidence>
<dbReference type="PANTHER" id="PTHR40659">
    <property type="entry name" value="NICKEL/COBALT EFFLUX SYSTEM RCNA"/>
    <property type="match status" value="1"/>
</dbReference>
<dbReference type="GO" id="GO:0046583">
    <property type="term" value="F:monoatomic cation efflux transmembrane transporter activity"/>
    <property type="evidence" value="ECO:0007669"/>
    <property type="project" value="TreeGrafter"/>
</dbReference>
<keyword evidence="12 14" id="KW-0472">Membrane</keyword>
<evidence type="ECO:0000313" key="15">
    <source>
        <dbReference type="EMBL" id="ALR75069.1"/>
    </source>
</evidence>
<evidence type="ECO:0000256" key="2">
    <source>
        <dbReference type="ARBA" id="ARBA00004651"/>
    </source>
</evidence>
<keyword evidence="4" id="KW-0171">Cobalt transport</keyword>
<dbReference type="GO" id="GO:0010045">
    <property type="term" value="P:response to nickel cation"/>
    <property type="evidence" value="ECO:0007669"/>
    <property type="project" value="TreeGrafter"/>
</dbReference>
<evidence type="ECO:0000313" key="16">
    <source>
        <dbReference type="Proteomes" id="UP000069162"/>
    </source>
</evidence>
<dbReference type="EMBL" id="CP012871">
    <property type="protein sequence ID" value="ALR75069.1"/>
    <property type="molecule type" value="Genomic_DNA"/>
</dbReference>
<dbReference type="PANTHER" id="PTHR40659:SF1">
    <property type="entry name" value="NICKEL_COBALT EFFLUX SYSTEM RCNA"/>
    <property type="match status" value="1"/>
</dbReference>
<dbReference type="GO" id="GO:0015099">
    <property type="term" value="F:nickel cation transmembrane transporter activity"/>
    <property type="evidence" value="ECO:0007669"/>
    <property type="project" value="UniProtKB-UniRule"/>
</dbReference>
<dbReference type="GO" id="GO:0032025">
    <property type="term" value="P:response to cobalt ion"/>
    <property type="evidence" value="ECO:0007669"/>
    <property type="project" value="TreeGrafter"/>
</dbReference>
<evidence type="ECO:0000256" key="8">
    <source>
        <dbReference type="ARBA" id="ARBA00022692"/>
    </source>
</evidence>
<evidence type="ECO:0000256" key="14">
    <source>
        <dbReference type="RuleBase" id="RU362101"/>
    </source>
</evidence>
<feature type="transmembrane region" description="Helical" evidence="14">
    <location>
        <begin position="210"/>
        <end position="229"/>
    </location>
</feature>
<organism evidence="15 16">
    <name type="scientific">[Enterobacter] lignolyticus</name>
    <dbReference type="NCBI Taxonomy" id="1334193"/>
    <lineage>
        <taxon>Bacteria</taxon>
        <taxon>Pseudomonadati</taxon>
        <taxon>Pseudomonadota</taxon>
        <taxon>Gammaproteobacteria</taxon>
        <taxon>Enterobacterales</taxon>
        <taxon>Enterobacteriaceae</taxon>
        <taxon>Pluralibacter</taxon>
    </lineage>
</organism>